<accession>A0ABY5DXQ5</accession>
<name>A0ABY5DXQ5_9ACTN</name>
<proteinExistence type="predicted"/>
<dbReference type="EMBL" id="CP098502">
    <property type="protein sequence ID" value="UTI66118.1"/>
    <property type="molecule type" value="Genomic_DNA"/>
</dbReference>
<evidence type="ECO:0000313" key="2">
    <source>
        <dbReference type="Proteomes" id="UP001056035"/>
    </source>
</evidence>
<dbReference type="Proteomes" id="UP001056035">
    <property type="component" value="Chromosome"/>
</dbReference>
<dbReference type="RefSeq" id="WP_254572796.1">
    <property type="nucleotide sequence ID" value="NZ_CP098502.1"/>
</dbReference>
<protein>
    <submittedName>
        <fullName evidence="1">Uncharacterized protein</fullName>
    </submittedName>
</protein>
<evidence type="ECO:0000313" key="1">
    <source>
        <dbReference type="EMBL" id="UTI66118.1"/>
    </source>
</evidence>
<keyword evidence="2" id="KW-1185">Reference proteome</keyword>
<gene>
    <name evidence="1" type="ORF">NBH00_07905</name>
</gene>
<reference evidence="1 2" key="1">
    <citation type="submission" date="2022-06" db="EMBL/GenBank/DDBJ databases">
        <title>Paraconexibacter antarcticus.</title>
        <authorList>
            <person name="Kim C.S."/>
        </authorList>
    </citation>
    <scope>NUCLEOTIDE SEQUENCE [LARGE SCALE GENOMIC DNA]</scope>
    <source>
        <strain evidence="1 2">02-257</strain>
    </source>
</reference>
<sequence length="412" mass="42915">MSVSPMATGSVAALLACGVAGCGSGGAAHAPVGPLATVPAPHVAAAAARGCGGAVVREEADVARRVYRQAVRGAGVVDAVRRLQHSTALAGAVASGGRAAIAAAFLPIRHQIVRIQIYRGGRKIYAYGTPPTFAPVGGRLLGPGGAEVGRFVLAATDQRAYAGFVRRLTGATVRFRPAAAGTRTDAAPFSATLATSTYPAARPLVIDLRFARPPAALCAPTAAATRMRTVTAVAARILRAEGSSRAVAQTLHHIARDPAFRRATAADDVAAIRAAIIDDFFRDHSLHVVRVRVLRGPRLIYDLGGDFVLQPVHGTVRSPDGRSRATFLVAVQDDTGYIKLVHRFTGADVQLRSPLGRVPGSNLPPGLVHVPPSGVVHRHGSTYLTARLTGTAFPSGALHVLLLLRQPRTARR</sequence>
<organism evidence="1 2">
    <name type="scientific">Paraconexibacter antarcticus</name>
    <dbReference type="NCBI Taxonomy" id="2949664"/>
    <lineage>
        <taxon>Bacteria</taxon>
        <taxon>Bacillati</taxon>
        <taxon>Actinomycetota</taxon>
        <taxon>Thermoleophilia</taxon>
        <taxon>Solirubrobacterales</taxon>
        <taxon>Paraconexibacteraceae</taxon>
        <taxon>Paraconexibacter</taxon>
    </lineage>
</organism>